<keyword evidence="4 9" id="KW-0732">Signal</keyword>
<evidence type="ECO:0000256" key="6">
    <source>
        <dbReference type="ARBA" id="ARBA00023186"/>
    </source>
</evidence>
<dbReference type="SUPFAM" id="SSF49584">
    <property type="entry name" value="Periplasmic chaperone C-domain"/>
    <property type="match status" value="1"/>
</dbReference>
<proteinExistence type="inferred from homology"/>
<evidence type="ECO:0000256" key="4">
    <source>
        <dbReference type="ARBA" id="ARBA00022729"/>
    </source>
</evidence>
<dbReference type="SUPFAM" id="SSF49354">
    <property type="entry name" value="PapD-like"/>
    <property type="match status" value="1"/>
</dbReference>
<dbReference type="PROSITE" id="PS00635">
    <property type="entry name" value="PILI_CHAPERONE"/>
    <property type="match status" value="1"/>
</dbReference>
<feature type="domain" description="Pili assembly chaperone C-terminal" evidence="11">
    <location>
        <begin position="166"/>
        <end position="228"/>
    </location>
</feature>
<evidence type="ECO:0000259" key="10">
    <source>
        <dbReference type="Pfam" id="PF00345"/>
    </source>
</evidence>
<dbReference type="InterPro" id="IPR016148">
    <property type="entry name" value="Pili_assmbl_chaperone_C"/>
</dbReference>
<keyword evidence="6 8" id="KW-0143">Chaperone</keyword>
<feature type="signal peptide" evidence="9">
    <location>
        <begin position="1"/>
        <end position="24"/>
    </location>
</feature>
<dbReference type="InterPro" id="IPR016147">
    <property type="entry name" value="Pili_assmbl_chaperone_N"/>
</dbReference>
<reference evidence="12" key="1">
    <citation type="journal article" date="2014" name="Genome Biol. Evol.">
        <title>Genome evolution and plasticity of Serratia marcescens, an important multidrug-resistant nosocomial pathogen.</title>
        <authorList>
            <person name="Iguchi A."/>
            <person name="Nagaya Y."/>
            <person name="Pradel E."/>
            <person name="Ooka T."/>
            <person name="Ogura Y."/>
            <person name="Katsura K."/>
            <person name="Kurokawa K."/>
            <person name="Oshima K."/>
            <person name="Hattori M."/>
            <person name="Parkhill J."/>
            <person name="Sebaihia M."/>
            <person name="Coulthurst S.J."/>
            <person name="Gotoh N."/>
            <person name="Thomson N.R."/>
            <person name="Ewbank J.J."/>
            <person name="Hayashi T."/>
        </authorList>
    </citation>
    <scope>NUCLEOTIDE SEQUENCE</scope>
    <source>
        <strain evidence="12">SM39</strain>
    </source>
</reference>
<evidence type="ECO:0000256" key="5">
    <source>
        <dbReference type="ARBA" id="ARBA00022764"/>
    </source>
</evidence>
<dbReference type="InterPro" id="IPR018046">
    <property type="entry name" value="Pili_assmbl_chaperone_CS"/>
</dbReference>
<dbReference type="GO" id="GO:0030288">
    <property type="term" value="C:outer membrane-bounded periplasmic space"/>
    <property type="evidence" value="ECO:0007669"/>
    <property type="project" value="InterPro"/>
</dbReference>
<dbReference type="PANTHER" id="PTHR30251:SF5">
    <property type="entry name" value="FIMBRIAL CHAPARONE PROTEIN"/>
    <property type="match status" value="1"/>
</dbReference>
<keyword evidence="5" id="KW-0574">Periplasm</keyword>
<dbReference type="Pfam" id="PF00345">
    <property type="entry name" value="PapD_N"/>
    <property type="match status" value="1"/>
</dbReference>
<dbReference type="InterPro" id="IPR001829">
    <property type="entry name" value="Pili_assmbl_chaperone_bac"/>
</dbReference>
<comment type="subcellular location">
    <subcellularLocation>
        <location evidence="1 8">Periplasm</location>
    </subcellularLocation>
</comment>
<dbReference type="AlphaFoldDB" id="A0AAT9F3P6"/>
<dbReference type="KEGG" id="smar:SM39_4142"/>
<dbReference type="GO" id="GO:0071555">
    <property type="term" value="P:cell wall organization"/>
    <property type="evidence" value="ECO:0007669"/>
    <property type="project" value="InterPro"/>
</dbReference>
<dbReference type="InterPro" id="IPR008962">
    <property type="entry name" value="PapD-like_sf"/>
</dbReference>
<accession>A0AAT9F3P6</accession>
<dbReference type="RefSeq" id="WP_041037078.1">
    <property type="nucleotide sequence ID" value="NZ_AP013063.1"/>
</dbReference>
<dbReference type="EMBL" id="AP013063">
    <property type="protein sequence ID" value="BAO36075.1"/>
    <property type="molecule type" value="Genomic_DNA"/>
</dbReference>
<dbReference type="PANTHER" id="PTHR30251">
    <property type="entry name" value="PILUS ASSEMBLY CHAPERONE"/>
    <property type="match status" value="1"/>
</dbReference>
<evidence type="ECO:0000256" key="8">
    <source>
        <dbReference type="RuleBase" id="RU003918"/>
    </source>
</evidence>
<comment type="similarity">
    <text evidence="2 8">Belongs to the periplasmic pilus chaperone family.</text>
</comment>
<feature type="domain" description="Pili assembly chaperone N-terminal" evidence="10">
    <location>
        <begin position="26"/>
        <end position="143"/>
    </location>
</feature>
<dbReference type="Pfam" id="PF02753">
    <property type="entry name" value="PapD_C"/>
    <property type="match status" value="1"/>
</dbReference>
<dbReference type="InterPro" id="IPR050643">
    <property type="entry name" value="Periplasmic_pilus_chap"/>
</dbReference>
<evidence type="ECO:0000256" key="2">
    <source>
        <dbReference type="ARBA" id="ARBA00007399"/>
    </source>
</evidence>
<evidence type="ECO:0000256" key="3">
    <source>
        <dbReference type="ARBA" id="ARBA00022558"/>
    </source>
</evidence>
<dbReference type="InterPro" id="IPR013783">
    <property type="entry name" value="Ig-like_fold"/>
</dbReference>
<organism evidence="12">
    <name type="scientific">Serratia marcescens SM39</name>
    <dbReference type="NCBI Taxonomy" id="1334564"/>
    <lineage>
        <taxon>Bacteria</taxon>
        <taxon>Pseudomonadati</taxon>
        <taxon>Pseudomonadota</taxon>
        <taxon>Gammaproteobacteria</taxon>
        <taxon>Enterobacterales</taxon>
        <taxon>Yersiniaceae</taxon>
        <taxon>Serratia</taxon>
    </lineage>
</organism>
<keyword evidence="3" id="KW-1029">Fimbrium biogenesis</keyword>
<gene>
    <name evidence="12" type="ORF">SM39_4142</name>
</gene>
<name>A0AAT9F3P6_SERMA</name>
<evidence type="ECO:0000313" key="12">
    <source>
        <dbReference type="EMBL" id="BAO36075.1"/>
    </source>
</evidence>
<dbReference type="PRINTS" id="PR00969">
    <property type="entry name" value="CHAPERONPILI"/>
</dbReference>
<dbReference type="Gene3D" id="2.60.40.10">
    <property type="entry name" value="Immunoglobulins"/>
    <property type="match status" value="2"/>
</dbReference>
<dbReference type="FunFam" id="2.60.40.10:FF:000458">
    <property type="entry name" value="Molecular chaperone FimC"/>
    <property type="match status" value="1"/>
</dbReference>
<evidence type="ECO:0000256" key="7">
    <source>
        <dbReference type="ARBA" id="ARBA00023319"/>
    </source>
</evidence>
<evidence type="ECO:0000256" key="9">
    <source>
        <dbReference type="SAM" id="SignalP"/>
    </source>
</evidence>
<sequence length="247" mass="27203">MNKHSIAVTAGSLALITLASTADAAIALDRTRAIYVSDAKSISLNITNENKELPFLAQAWIENAQHQKIVSPLVVLPPLQRVEAGERSVVRITKTPEAELLPQDRESVFYFNLREIPPKSSKANVMQLALQTQIKLFFRPKAIVAPQGEIWQEQLVFHKTADGFTIENPTPFHITLTGIARQTQKQGGGAIGDFQPVMLSPKSSEKVRLRDHGFDTFVVTYINDFGGHPELRFTCSASLCTAAPGKK</sequence>
<evidence type="ECO:0000256" key="1">
    <source>
        <dbReference type="ARBA" id="ARBA00004418"/>
    </source>
</evidence>
<feature type="chain" id="PRO_5043355649" evidence="9">
    <location>
        <begin position="25"/>
        <end position="247"/>
    </location>
</feature>
<keyword evidence="7" id="KW-0393">Immunoglobulin domain</keyword>
<evidence type="ECO:0000259" key="11">
    <source>
        <dbReference type="Pfam" id="PF02753"/>
    </source>
</evidence>
<protein>
    <submittedName>
        <fullName evidence="12">Fimbrial chaperone protein</fullName>
    </submittedName>
</protein>
<dbReference type="InterPro" id="IPR036316">
    <property type="entry name" value="Pili_assmbl_chap_C_dom_sf"/>
</dbReference>